<proteinExistence type="predicted"/>
<evidence type="ECO:0000313" key="4">
    <source>
        <dbReference type="EMBL" id="PMP25656.1"/>
    </source>
</evidence>
<comment type="caution">
    <text evidence="4">The sequence shown here is derived from an EMBL/GenBank/DDBJ whole genome shotgun (WGS) entry which is preliminary data.</text>
</comment>
<dbReference type="InterPro" id="IPR050469">
    <property type="entry name" value="Diguanylate_Cyclase"/>
</dbReference>
<comment type="catalytic activity">
    <reaction evidence="2">
        <text>2 GTP = 3',3'-c-di-GMP + 2 diphosphate</text>
        <dbReference type="Rhea" id="RHEA:24898"/>
        <dbReference type="ChEBI" id="CHEBI:33019"/>
        <dbReference type="ChEBI" id="CHEBI:37565"/>
        <dbReference type="ChEBI" id="CHEBI:58805"/>
        <dbReference type="EC" id="2.7.7.65"/>
    </reaction>
</comment>
<reference evidence="4" key="1">
    <citation type="submission" date="2016-07" db="EMBL/GenBank/DDBJ databases">
        <authorList>
            <person name="Kauffman K."/>
            <person name="Arevalo P."/>
            <person name="Polz M.F."/>
        </authorList>
    </citation>
    <scope>NUCLEOTIDE SEQUENCE</scope>
    <source>
        <strain evidence="4">10N.222.46.E12</strain>
    </source>
</reference>
<dbReference type="PROSITE" id="PS50887">
    <property type="entry name" value="GGDEF"/>
    <property type="match status" value="1"/>
</dbReference>
<dbReference type="InterPro" id="IPR043128">
    <property type="entry name" value="Rev_trsase/Diguanyl_cyclase"/>
</dbReference>
<dbReference type="SMART" id="SM00267">
    <property type="entry name" value="GGDEF"/>
    <property type="match status" value="1"/>
</dbReference>
<accession>A0A7Z1MGS5</accession>
<evidence type="ECO:0000256" key="1">
    <source>
        <dbReference type="ARBA" id="ARBA00012528"/>
    </source>
</evidence>
<evidence type="ECO:0000256" key="2">
    <source>
        <dbReference type="ARBA" id="ARBA00034247"/>
    </source>
</evidence>
<dbReference type="NCBIfam" id="TIGR00254">
    <property type="entry name" value="GGDEF"/>
    <property type="match status" value="1"/>
</dbReference>
<dbReference type="InterPro" id="IPR000160">
    <property type="entry name" value="GGDEF_dom"/>
</dbReference>
<dbReference type="EC" id="2.7.7.65" evidence="1"/>
<dbReference type="RefSeq" id="WP_016789481.1">
    <property type="nucleotide sequence ID" value="NZ_CP170025.1"/>
</dbReference>
<dbReference type="SUPFAM" id="SSF55073">
    <property type="entry name" value="Nucleotide cyclase"/>
    <property type="match status" value="1"/>
</dbReference>
<dbReference type="Pfam" id="PF00990">
    <property type="entry name" value="GGDEF"/>
    <property type="match status" value="1"/>
</dbReference>
<dbReference type="InterPro" id="IPR029787">
    <property type="entry name" value="Nucleotide_cyclase"/>
</dbReference>
<evidence type="ECO:0000259" key="3">
    <source>
        <dbReference type="PROSITE" id="PS50887"/>
    </source>
</evidence>
<dbReference type="Gene3D" id="3.30.70.270">
    <property type="match status" value="1"/>
</dbReference>
<gene>
    <name evidence="4" type="ORF">BCS90_02615</name>
</gene>
<sequence length="671" mass="75683">MGLVLLACSLLPVYVAGQLILNQQSQSSLEQKEIKLANSTIGIEQTVFDKVNLIASLTQWYSQDRSLIKAGGNIFFSSVVWDKMDSFNSLADSVSATYILDRYWKPIYDSKGSLYHFEKSQLLEDLKQPLLTYKQGKLFHTEFTEPELVDDASAGIAFVAPILPYRLIEGSSYTPQGYLVVLMGYDRLESKVTPFLYENESVEFNHVPHSGLERTSVERTNAENTASETKLVSIGNDLFSAPLRLSIKHNVSDSARLLEMQQSEAVFVKILFATLAIAIVCALLLSRLFSQQLNLLTESVGSYSSNKLPNHKLEEHRFTEFFTLSSLLGKMWARIQHQLSELTVRNEQLISANYQIAESNNKLENFNIQLEKTVEEKTSSLAYSLAREESHKHRILKIVQFASMRKSVEYRLIPELVNVQLVSILPNCCMQFSFSDKPESSKALLDSKALLGSKVLLDSKVLVDSKGATIGYFVSKEFDRLSEEDVLIFDLYQKQLAGWIELENITRVNMQTGCYNRKAFNEDFEFSKRCVVNNRDTLSLFIIDINGLKNTNDVYGHEVGDQLIQCSVEVIRKRLDSMSNLYRLGGDEFGILTLSGHGQELQSAGSLVQCLYADQEGQVIEAKTGISIPVRFSIGSSCSESTDLDNLFAVADEDMYKQKRHYYQSLLSTDK</sequence>
<organism evidence="4">
    <name type="scientific">Vibrio cyclitrophicus</name>
    <dbReference type="NCBI Taxonomy" id="47951"/>
    <lineage>
        <taxon>Bacteria</taxon>
        <taxon>Pseudomonadati</taxon>
        <taxon>Pseudomonadota</taxon>
        <taxon>Gammaproteobacteria</taxon>
        <taxon>Vibrionales</taxon>
        <taxon>Vibrionaceae</taxon>
        <taxon>Vibrio</taxon>
    </lineage>
</organism>
<dbReference type="PANTHER" id="PTHR45138:SF9">
    <property type="entry name" value="DIGUANYLATE CYCLASE DGCM-RELATED"/>
    <property type="match status" value="1"/>
</dbReference>
<dbReference type="EMBL" id="MDBS01000056">
    <property type="protein sequence ID" value="PMP25656.1"/>
    <property type="molecule type" value="Genomic_DNA"/>
</dbReference>
<dbReference type="GO" id="GO:0052621">
    <property type="term" value="F:diguanylate cyclase activity"/>
    <property type="evidence" value="ECO:0007669"/>
    <property type="project" value="UniProtKB-EC"/>
</dbReference>
<dbReference type="AlphaFoldDB" id="A0A7Z1MGS5"/>
<reference evidence="4" key="2">
    <citation type="journal article" date="2018" name="Nature">
        <title>A major lineage of non-tailed dsDNA viruses as unrecognized killers of marine bacteria.</title>
        <authorList>
            <person name="Kauffman K.M."/>
            <person name="Hussain F.A."/>
            <person name="Yang J."/>
            <person name="Arevalo P."/>
            <person name="Brown J.M."/>
            <person name="Chang W.K."/>
            <person name="VanInsberghe D."/>
            <person name="Elsherbini J."/>
            <person name="Sharma R.S."/>
            <person name="Cutler M.B."/>
            <person name="Kelly L."/>
            <person name="Polz M.F."/>
        </authorList>
    </citation>
    <scope>NUCLEOTIDE SEQUENCE</scope>
    <source>
        <strain evidence="4">10N.222.46.E12</strain>
    </source>
</reference>
<feature type="domain" description="GGDEF" evidence="3">
    <location>
        <begin position="536"/>
        <end position="671"/>
    </location>
</feature>
<dbReference type="CDD" id="cd01949">
    <property type="entry name" value="GGDEF"/>
    <property type="match status" value="1"/>
</dbReference>
<dbReference type="PANTHER" id="PTHR45138">
    <property type="entry name" value="REGULATORY COMPONENTS OF SENSORY TRANSDUCTION SYSTEM"/>
    <property type="match status" value="1"/>
</dbReference>
<protein>
    <recommendedName>
        <fullName evidence="1">diguanylate cyclase</fullName>
        <ecNumber evidence="1">2.7.7.65</ecNumber>
    </recommendedName>
</protein>
<name>A0A7Z1MGS5_9VIBR</name>